<name>A0A075HSB1_9ARCH</name>
<protein>
    <submittedName>
        <fullName evidence="1">Uncharacterized protein</fullName>
    </submittedName>
</protein>
<reference evidence="1" key="1">
    <citation type="journal article" date="2014" name="Genome Biol. Evol.">
        <title>Pangenome evidence for extensive interdomain horizontal transfer affecting lineage core and shell genes in uncultured planktonic thaumarchaeota and euryarchaeota.</title>
        <authorList>
            <person name="Deschamps P."/>
            <person name="Zivanovic Y."/>
            <person name="Moreira D."/>
            <person name="Rodriguez-Valera F."/>
            <person name="Lopez-Garcia P."/>
        </authorList>
    </citation>
    <scope>NUCLEOTIDE SEQUENCE</scope>
</reference>
<accession>A0A075HSB1</accession>
<dbReference type="EMBL" id="KF901064">
    <property type="protein sequence ID" value="AIF16793.1"/>
    <property type="molecule type" value="Genomic_DNA"/>
</dbReference>
<dbReference type="AlphaFoldDB" id="A0A075HSB1"/>
<organism evidence="1">
    <name type="scientific">uncultured marine thaumarchaeote KM3_74_H09</name>
    <dbReference type="NCBI Taxonomy" id="1456276"/>
    <lineage>
        <taxon>Archaea</taxon>
        <taxon>Nitrososphaerota</taxon>
        <taxon>environmental samples</taxon>
    </lineage>
</organism>
<proteinExistence type="predicted"/>
<evidence type="ECO:0000313" key="1">
    <source>
        <dbReference type="EMBL" id="AIF16793.1"/>
    </source>
</evidence>
<sequence length="201" mass="22663">MDPLDETYWNPVNFYKNAESNTQKIKNTINDLEFTCDKVMVCGRGGTNHPDFYPRFSTSSTDIESDLYVLVDHSIESSNHVKRGGNYALSIIVHPNVVQQIENVGGKIFWFSPEYFDNDLPKIVAGKFPKENSGLATISLASFFGIKKILLSGINFSDKIYKQFLGGKEIVFSNILNNGVEIFSLDGILAEKITFEKWCKI</sequence>